<dbReference type="Gene3D" id="1.10.630.10">
    <property type="entry name" value="Cytochrome P450"/>
    <property type="match status" value="1"/>
</dbReference>
<dbReference type="InterPro" id="IPR002397">
    <property type="entry name" value="Cyt_P450_B"/>
</dbReference>
<dbReference type="InterPro" id="IPR001128">
    <property type="entry name" value="Cyt_P450"/>
</dbReference>
<keyword evidence="2" id="KW-0408">Iron</keyword>
<dbReference type="PATRIC" id="fig|1280952.3.peg.2750"/>
<dbReference type="Pfam" id="PF00067">
    <property type="entry name" value="p450"/>
    <property type="match status" value="1"/>
</dbReference>
<evidence type="ECO:0000256" key="1">
    <source>
        <dbReference type="ARBA" id="ARBA00010617"/>
    </source>
</evidence>
<dbReference type="InterPro" id="IPR017972">
    <property type="entry name" value="Cyt_P450_CS"/>
</dbReference>
<dbReference type="STRING" id="1280952.HJA_13740"/>
<dbReference type="GO" id="GO:0005506">
    <property type="term" value="F:iron ion binding"/>
    <property type="evidence" value="ECO:0007669"/>
    <property type="project" value="InterPro"/>
</dbReference>
<keyword evidence="2" id="KW-0503">Monooxygenase</keyword>
<feature type="compositionally biased region" description="Basic and acidic residues" evidence="3">
    <location>
        <begin position="7"/>
        <end position="25"/>
    </location>
</feature>
<dbReference type="PANTHER" id="PTHR46696:SF1">
    <property type="entry name" value="CYTOCHROME P450 YJIB-RELATED"/>
    <property type="match status" value="1"/>
</dbReference>
<dbReference type="PANTHER" id="PTHR46696">
    <property type="entry name" value="P450, PUTATIVE (EUROFUNG)-RELATED"/>
    <property type="match status" value="1"/>
</dbReference>
<feature type="region of interest" description="Disordered" evidence="3">
    <location>
        <begin position="1"/>
        <end position="25"/>
    </location>
</feature>
<keyword evidence="5" id="KW-1185">Reference proteome</keyword>
<dbReference type="CDD" id="cd11033">
    <property type="entry name" value="CYP142-like"/>
    <property type="match status" value="1"/>
</dbReference>
<dbReference type="Proteomes" id="UP000024816">
    <property type="component" value="Unassembled WGS sequence"/>
</dbReference>
<evidence type="ECO:0000313" key="5">
    <source>
        <dbReference type="Proteomes" id="UP000024816"/>
    </source>
</evidence>
<dbReference type="InterPro" id="IPR036396">
    <property type="entry name" value="Cyt_P450_sf"/>
</dbReference>
<proteinExistence type="inferred from homology"/>
<sequence>MAADTVHSIDHPAVERPKVSDREPLHEGYLRVGEEVPPASSLDMKTLDVVDGEIWRQNKMWDRFDRLRKEDPVHYTPDSFVGPYWSVTKYEDIMAVDTDHKRFSSSWEHGGITLGEPLEDFEMPMFIAMDEPRHSEQRKTVQPAVAPNMLKEYEPLIRSRTQGLLDSLPVGEPFDWVDTVSIELTTMMLATLFDFPFENRRQLTRWSDVVTNMHNPDICPGGEEQWRREMMECLTTFMQIFQERQAIPQKSDLMSLLAHGEKTKNMTPMELLGNVILLIVGGNDTTRNTMTASVWALNKYPEQFEKLKSDLSLIPNMVSETIRWQTPLAFMRRTALEDVQLRDKLIKKGDQVAMWYISGNRDEDFWDKPNDYIIDRADARRHLSFGFGIHRCVGNRLGELQLQILWQELMERFEHIEVLAEPSYTSGAFVHGYTWMPVILHPKK</sequence>
<organism evidence="4 5">
    <name type="scientific">Hyphomonas jannaschiana VP2</name>
    <dbReference type="NCBI Taxonomy" id="1280952"/>
    <lineage>
        <taxon>Bacteria</taxon>
        <taxon>Pseudomonadati</taxon>
        <taxon>Pseudomonadota</taxon>
        <taxon>Alphaproteobacteria</taxon>
        <taxon>Hyphomonadales</taxon>
        <taxon>Hyphomonadaceae</taxon>
        <taxon>Hyphomonas</taxon>
    </lineage>
</organism>
<gene>
    <name evidence="4" type="ORF">HJA_13740</name>
</gene>
<dbReference type="GO" id="GO:0016705">
    <property type="term" value="F:oxidoreductase activity, acting on paired donors, with incorporation or reduction of molecular oxygen"/>
    <property type="evidence" value="ECO:0007669"/>
    <property type="project" value="InterPro"/>
</dbReference>
<dbReference type="EMBL" id="ARYJ01000010">
    <property type="protein sequence ID" value="KCZ86946.1"/>
    <property type="molecule type" value="Genomic_DNA"/>
</dbReference>
<dbReference type="RefSeq" id="WP_035583326.1">
    <property type="nucleotide sequence ID" value="NZ_ARYJ01000010.1"/>
</dbReference>
<dbReference type="PRINTS" id="PR00359">
    <property type="entry name" value="BP450"/>
</dbReference>
<accession>A0A059F8P4</accession>
<dbReference type="GO" id="GO:0020037">
    <property type="term" value="F:heme binding"/>
    <property type="evidence" value="ECO:0007669"/>
    <property type="project" value="InterPro"/>
</dbReference>
<evidence type="ECO:0000313" key="4">
    <source>
        <dbReference type="EMBL" id="KCZ86946.1"/>
    </source>
</evidence>
<protein>
    <submittedName>
        <fullName evidence="4">Cytochrome P450 family protein</fullName>
    </submittedName>
</protein>
<keyword evidence="2" id="KW-0479">Metal-binding</keyword>
<dbReference type="PROSITE" id="PS00086">
    <property type="entry name" value="CYTOCHROME_P450"/>
    <property type="match status" value="1"/>
</dbReference>
<comment type="caution">
    <text evidence="4">The sequence shown here is derived from an EMBL/GenBank/DDBJ whole genome shotgun (WGS) entry which is preliminary data.</text>
</comment>
<keyword evidence="2" id="KW-0560">Oxidoreductase</keyword>
<evidence type="ECO:0000256" key="2">
    <source>
        <dbReference type="RuleBase" id="RU000461"/>
    </source>
</evidence>
<reference evidence="4 5" key="1">
    <citation type="journal article" date="2014" name="Antonie Van Leeuwenhoek">
        <title>Hyphomonas beringensis sp. nov. and Hyphomonas chukchiensis sp. nov., isolated from surface seawater of the Bering Sea and Chukchi Sea.</title>
        <authorList>
            <person name="Li C."/>
            <person name="Lai Q."/>
            <person name="Li G."/>
            <person name="Dong C."/>
            <person name="Wang J."/>
            <person name="Liao Y."/>
            <person name="Shao Z."/>
        </authorList>
    </citation>
    <scope>NUCLEOTIDE SEQUENCE [LARGE SCALE GENOMIC DNA]</scope>
    <source>
        <strain evidence="4 5">VP2</strain>
    </source>
</reference>
<comment type="similarity">
    <text evidence="1 2">Belongs to the cytochrome P450 family.</text>
</comment>
<dbReference type="AlphaFoldDB" id="A0A059F8P4"/>
<keyword evidence="2" id="KW-0349">Heme</keyword>
<evidence type="ECO:0000256" key="3">
    <source>
        <dbReference type="SAM" id="MobiDB-lite"/>
    </source>
</evidence>
<name>A0A059F8P4_9PROT</name>
<dbReference type="eggNOG" id="COG2124">
    <property type="taxonomic scope" value="Bacteria"/>
</dbReference>
<dbReference type="SUPFAM" id="SSF48264">
    <property type="entry name" value="Cytochrome P450"/>
    <property type="match status" value="1"/>
</dbReference>
<dbReference type="OrthoDB" id="9801155at2"/>
<dbReference type="GO" id="GO:0004497">
    <property type="term" value="F:monooxygenase activity"/>
    <property type="evidence" value="ECO:0007669"/>
    <property type="project" value="UniProtKB-KW"/>
</dbReference>